<comment type="caution">
    <text evidence="2">The sequence shown here is derived from an EMBL/GenBank/DDBJ whole genome shotgun (WGS) entry which is preliminary data.</text>
</comment>
<dbReference type="EMBL" id="VORB01000005">
    <property type="protein sequence ID" value="TXC78982.1"/>
    <property type="molecule type" value="Genomic_DNA"/>
</dbReference>
<keyword evidence="3" id="KW-1185">Reference proteome</keyword>
<proteinExistence type="inferred from homology"/>
<accession>A0A5C6V005</accession>
<dbReference type="Gene3D" id="3.40.50.2020">
    <property type="match status" value="1"/>
</dbReference>
<protein>
    <submittedName>
        <fullName evidence="2">ComF family protein</fullName>
    </submittedName>
</protein>
<dbReference type="SUPFAM" id="SSF53271">
    <property type="entry name" value="PRTase-like"/>
    <property type="match status" value="1"/>
</dbReference>
<dbReference type="InterPro" id="IPR029057">
    <property type="entry name" value="PRTase-like"/>
</dbReference>
<evidence type="ECO:0000313" key="3">
    <source>
        <dbReference type="Proteomes" id="UP000321168"/>
    </source>
</evidence>
<dbReference type="OrthoDB" id="9779910at2"/>
<gene>
    <name evidence="2" type="ORF">FRX97_07140</name>
</gene>
<organism evidence="2 3">
    <name type="scientific">Luteibaculum oceani</name>
    <dbReference type="NCBI Taxonomy" id="1294296"/>
    <lineage>
        <taxon>Bacteria</taxon>
        <taxon>Pseudomonadati</taxon>
        <taxon>Bacteroidota</taxon>
        <taxon>Flavobacteriia</taxon>
        <taxon>Flavobacteriales</taxon>
        <taxon>Luteibaculaceae</taxon>
        <taxon>Luteibaculum</taxon>
    </lineage>
</organism>
<sequence length="219" mass="24843">MISDLINLLFPRLCYICEAGLMPNEDNLCFACKAILPQSKFPPSYNNPTAKVFRSRNNLNWGYSLMEFKTGGFSQKILHALKYRNARSITEGLINPEVFTPVFNAYPKPDLILPVPLHPRKLAMRGFNQAEAIGLTLQKELGIKMNCECLRRNHFNKSQTKKNRFHRHASSKNLFSYHGPAPEHILLVDDVITTGATLHSILDILPTQSQFSIFTLARA</sequence>
<dbReference type="CDD" id="cd06223">
    <property type="entry name" value="PRTases_typeI"/>
    <property type="match status" value="1"/>
</dbReference>
<reference evidence="2 3" key="1">
    <citation type="submission" date="2019-08" db="EMBL/GenBank/DDBJ databases">
        <title>Genome of Luteibaculum oceani JCM 18817.</title>
        <authorList>
            <person name="Bowman J.P."/>
        </authorList>
    </citation>
    <scope>NUCLEOTIDE SEQUENCE [LARGE SCALE GENOMIC DNA]</scope>
    <source>
        <strain evidence="2 3">JCM 18817</strain>
    </source>
</reference>
<dbReference type="AlphaFoldDB" id="A0A5C6V005"/>
<name>A0A5C6V005_9FLAO</name>
<comment type="similarity">
    <text evidence="1">Belongs to the ComF/GntX family.</text>
</comment>
<dbReference type="RefSeq" id="WP_147014506.1">
    <property type="nucleotide sequence ID" value="NZ_VORB01000005.1"/>
</dbReference>
<dbReference type="PANTHER" id="PTHR47505">
    <property type="entry name" value="DNA UTILIZATION PROTEIN YHGH"/>
    <property type="match status" value="1"/>
</dbReference>
<dbReference type="InterPro" id="IPR000836">
    <property type="entry name" value="PRTase_dom"/>
</dbReference>
<dbReference type="Proteomes" id="UP000321168">
    <property type="component" value="Unassembled WGS sequence"/>
</dbReference>
<dbReference type="InterPro" id="IPR051910">
    <property type="entry name" value="ComF/GntX_DNA_util-trans"/>
</dbReference>
<dbReference type="PANTHER" id="PTHR47505:SF1">
    <property type="entry name" value="DNA UTILIZATION PROTEIN YHGH"/>
    <property type="match status" value="1"/>
</dbReference>
<evidence type="ECO:0000313" key="2">
    <source>
        <dbReference type="EMBL" id="TXC78982.1"/>
    </source>
</evidence>
<evidence type="ECO:0000256" key="1">
    <source>
        <dbReference type="ARBA" id="ARBA00008007"/>
    </source>
</evidence>